<dbReference type="Proteomes" id="UP001165041">
    <property type="component" value="Unassembled WGS sequence"/>
</dbReference>
<comment type="caution">
    <text evidence="2">The sequence shown here is derived from an EMBL/GenBank/DDBJ whole genome shotgun (WGS) entry which is preliminary data.</text>
</comment>
<dbReference type="RefSeq" id="WP_285735997.1">
    <property type="nucleotide sequence ID" value="NZ_BSSA01000006.1"/>
</dbReference>
<gene>
    <name evidence="2" type="ORF">Kpho02_24660</name>
</gene>
<evidence type="ECO:0000313" key="3">
    <source>
        <dbReference type="Proteomes" id="UP001165041"/>
    </source>
</evidence>
<evidence type="ECO:0000259" key="1">
    <source>
        <dbReference type="Pfam" id="PF13391"/>
    </source>
</evidence>
<feature type="domain" description="HNH nuclease" evidence="1">
    <location>
        <begin position="25"/>
        <end position="79"/>
    </location>
</feature>
<dbReference type="CDD" id="cd00085">
    <property type="entry name" value="HNHc"/>
    <property type="match status" value="1"/>
</dbReference>
<sequence length="120" mass="13357">MIKRGSDTWCSAVANYVKRAHDFSCQVCGIRLKTPTGAYAEAAHIRGLGRPHNGPDIASNVLCLCPNHHKLFDFGMLTIADDLAITDRSTGQVIGRLREVPAHQVERRFLAYHREHHAQA</sequence>
<dbReference type="Pfam" id="PF13391">
    <property type="entry name" value="HNH_2"/>
    <property type="match status" value="1"/>
</dbReference>
<evidence type="ECO:0000313" key="2">
    <source>
        <dbReference type="EMBL" id="GLW70167.1"/>
    </source>
</evidence>
<reference evidence="2" key="1">
    <citation type="submission" date="2023-02" db="EMBL/GenBank/DDBJ databases">
        <title>Kitasatospora phosalacinea NBRC 14627.</title>
        <authorList>
            <person name="Ichikawa N."/>
            <person name="Sato H."/>
            <person name="Tonouchi N."/>
        </authorList>
    </citation>
    <scope>NUCLEOTIDE SEQUENCE</scope>
    <source>
        <strain evidence="2">NBRC 14627</strain>
    </source>
</reference>
<dbReference type="EMBL" id="BSSA01000006">
    <property type="protein sequence ID" value="GLW70167.1"/>
    <property type="molecule type" value="Genomic_DNA"/>
</dbReference>
<accession>A0A9W6Q8R1</accession>
<dbReference type="AlphaFoldDB" id="A0A9W6Q8R1"/>
<dbReference type="InterPro" id="IPR003615">
    <property type="entry name" value="HNH_nuc"/>
</dbReference>
<protein>
    <recommendedName>
        <fullName evidence="1">HNH nuclease domain-containing protein</fullName>
    </recommendedName>
</protein>
<organism evidence="2 3">
    <name type="scientific">Kitasatospora phosalacinea</name>
    <dbReference type="NCBI Taxonomy" id="2065"/>
    <lineage>
        <taxon>Bacteria</taxon>
        <taxon>Bacillati</taxon>
        <taxon>Actinomycetota</taxon>
        <taxon>Actinomycetes</taxon>
        <taxon>Kitasatosporales</taxon>
        <taxon>Streptomycetaceae</taxon>
        <taxon>Kitasatospora</taxon>
    </lineage>
</organism>
<name>A0A9W6Q8R1_9ACTN</name>
<proteinExistence type="predicted"/>